<keyword evidence="2" id="KW-1185">Reference proteome</keyword>
<reference evidence="1" key="1">
    <citation type="submission" date="2021-06" db="EMBL/GenBank/DDBJ databases">
        <authorList>
            <person name="Hodson N. C."/>
            <person name="Mongue J. A."/>
            <person name="Jaron S. K."/>
        </authorList>
    </citation>
    <scope>NUCLEOTIDE SEQUENCE</scope>
</reference>
<gene>
    <name evidence="1" type="ORF">AFUS01_LOCUS26218</name>
</gene>
<comment type="caution">
    <text evidence="1">The sequence shown here is derived from an EMBL/GenBank/DDBJ whole genome shotgun (WGS) entry which is preliminary data.</text>
</comment>
<protein>
    <submittedName>
        <fullName evidence="1">Uncharacterized protein</fullName>
    </submittedName>
</protein>
<dbReference type="EMBL" id="CAJVCH010346754">
    <property type="protein sequence ID" value="CAG7815545.1"/>
    <property type="molecule type" value="Genomic_DNA"/>
</dbReference>
<evidence type="ECO:0000313" key="2">
    <source>
        <dbReference type="Proteomes" id="UP000708208"/>
    </source>
</evidence>
<feature type="non-terminal residue" evidence="1">
    <location>
        <position position="1"/>
    </location>
</feature>
<dbReference type="Proteomes" id="UP000708208">
    <property type="component" value="Unassembled WGS sequence"/>
</dbReference>
<accession>A0A8J2PHL7</accession>
<dbReference type="AlphaFoldDB" id="A0A8J2PHL7"/>
<name>A0A8J2PHL7_9HEXA</name>
<sequence>LRRSWNLEFVSDTIVICVFKLFLQCC</sequence>
<organism evidence="1 2">
    <name type="scientific">Allacma fusca</name>
    <dbReference type="NCBI Taxonomy" id="39272"/>
    <lineage>
        <taxon>Eukaryota</taxon>
        <taxon>Metazoa</taxon>
        <taxon>Ecdysozoa</taxon>
        <taxon>Arthropoda</taxon>
        <taxon>Hexapoda</taxon>
        <taxon>Collembola</taxon>
        <taxon>Symphypleona</taxon>
        <taxon>Sminthuridae</taxon>
        <taxon>Allacma</taxon>
    </lineage>
</organism>
<proteinExistence type="predicted"/>
<evidence type="ECO:0000313" key="1">
    <source>
        <dbReference type="EMBL" id="CAG7815545.1"/>
    </source>
</evidence>